<evidence type="ECO:0000256" key="6">
    <source>
        <dbReference type="ARBA" id="ARBA00022989"/>
    </source>
</evidence>
<feature type="domain" description="Cation/H(+) antiporter C-terminal" evidence="13">
    <location>
        <begin position="640"/>
        <end position="785"/>
    </location>
</feature>
<dbReference type="InterPro" id="IPR057291">
    <property type="entry name" value="CHX17_2nd"/>
</dbReference>
<accession>A0AAV7E044</accession>
<comment type="subcellular location">
    <subcellularLocation>
        <location evidence="1">Membrane</location>
        <topology evidence="1">Multi-pass membrane protein</topology>
    </subcellularLocation>
</comment>
<dbReference type="InterPro" id="IPR057290">
    <property type="entry name" value="CHX17_C"/>
</dbReference>
<keyword evidence="8 10" id="KW-0472">Membrane</keyword>
<feature type="transmembrane region" description="Helical" evidence="10">
    <location>
        <begin position="359"/>
        <end position="383"/>
    </location>
</feature>
<dbReference type="PANTHER" id="PTHR32468">
    <property type="entry name" value="CATION/H + ANTIPORTER"/>
    <property type="match status" value="1"/>
</dbReference>
<evidence type="ECO:0008006" key="16">
    <source>
        <dbReference type="Google" id="ProtNLM"/>
    </source>
</evidence>
<feature type="transmembrane region" description="Helical" evidence="10">
    <location>
        <begin position="207"/>
        <end position="225"/>
    </location>
</feature>
<dbReference type="Proteomes" id="UP000825729">
    <property type="component" value="Unassembled WGS sequence"/>
</dbReference>
<protein>
    <recommendedName>
        <fullName evidence="16">Cation/H+ exchanger domain-containing protein</fullName>
    </recommendedName>
</protein>
<dbReference type="GO" id="GO:0015297">
    <property type="term" value="F:antiporter activity"/>
    <property type="evidence" value="ECO:0007669"/>
    <property type="project" value="InterPro"/>
</dbReference>
<evidence type="ECO:0000259" key="11">
    <source>
        <dbReference type="Pfam" id="PF00999"/>
    </source>
</evidence>
<dbReference type="InterPro" id="IPR038770">
    <property type="entry name" value="Na+/solute_symporter_sf"/>
</dbReference>
<keyword evidence="3" id="KW-0633">Potassium transport</keyword>
<dbReference type="AlphaFoldDB" id="A0AAV7E044"/>
<dbReference type="PANTHER" id="PTHR32468:SF26">
    <property type="entry name" value="CATION_H(+) ANTIPORTER 15"/>
    <property type="match status" value="1"/>
</dbReference>
<feature type="transmembrane region" description="Helical" evidence="10">
    <location>
        <begin position="73"/>
        <end position="91"/>
    </location>
</feature>
<keyword evidence="7" id="KW-0406">Ion transport</keyword>
<evidence type="ECO:0000313" key="15">
    <source>
        <dbReference type="Proteomes" id="UP000825729"/>
    </source>
</evidence>
<proteinExistence type="inferred from homology"/>
<dbReference type="EMBL" id="JAINDJ010000007">
    <property type="protein sequence ID" value="KAG9441182.1"/>
    <property type="molecule type" value="Genomic_DNA"/>
</dbReference>
<dbReference type="GO" id="GO:1902600">
    <property type="term" value="P:proton transmembrane transport"/>
    <property type="evidence" value="ECO:0007669"/>
    <property type="project" value="InterPro"/>
</dbReference>
<evidence type="ECO:0000256" key="1">
    <source>
        <dbReference type="ARBA" id="ARBA00004141"/>
    </source>
</evidence>
<evidence type="ECO:0000256" key="3">
    <source>
        <dbReference type="ARBA" id="ARBA00022538"/>
    </source>
</evidence>
<evidence type="ECO:0000313" key="14">
    <source>
        <dbReference type="EMBL" id="KAG9441182.1"/>
    </source>
</evidence>
<dbReference type="GO" id="GO:0016020">
    <property type="term" value="C:membrane"/>
    <property type="evidence" value="ECO:0007669"/>
    <property type="project" value="UniProtKB-SubCell"/>
</dbReference>
<evidence type="ECO:0000256" key="10">
    <source>
        <dbReference type="SAM" id="Phobius"/>
    </source>
</evidence>
<sequence length="795" mass="88653">MASRASNNPVNITGASSQKTCLVPQKIWYNGYQSRNRSIYYYSLPLLLLQIITFIFITSFLRLIFRPLKQPMMIIEIIAGILMGPTLLGSYNDFDDLLFPAQGQMLSETLSWMGIIYYHFVEGLKQDLSSVTHAGKKEFVICVTGMLSSSLFALFFIFATAAWLIPDPIKALGFLKFFPQAMAITNFAVVQPILAELGLLNYELGRLSMSLSVMNNALGLIIALVNQSIRQSRRGLLNGLYTFISSCAMYVFLLVVAWPVVTWVVRRMPAGSTTRPDQGLVFSFLLLPLLAAAASDLMGGSLPQAALVLGMLIPPGPPLGSVLVEKLEAFVRYFLLPLFFVVNGRKFSVFDIPDWATWWFLLLLTFSSCLGKFVGTTLSALCFEMPYRESLTLALIMCFKGIVELLVFVNWMRFQVIDGPRVATLEVAIITMTTITTPLVRYLARRSTSPNIRRSIEQTRPNSEFRLMMCIHDEDNVPTLLNLLQASTNPKKRSHPINLCVLHLVQLVGRGAPVLTAHKKHRTDQGLSHPAIFRAFENLAKRSGDLLVLNPFTSISPHKTMHHDVCTLAMDKKVSLVIIPLHRQTSYGSEATSGTDRASRLIARNVLYDAPCSVGVLFDRSNMRNHVSRWISTTTGEFSFRVGIVFLGGADDREALCCVSRMVENPGVSLMVLRCLAPYGGLDHERERVLDDELMGEFRLKTLQREGVVYREEMVLNVGEMVNSIRSMGCDFDLMVVGRQHPVHSLIVDALTGWTECVELGVIGDFFASSDFANCGASVLSVQQKIIRFDCTVML</sequence>
<evidence type="ECO:0000259" key="13">
    <source>
        <dbReference type="Pfam" id="PF23259"/>
    </source>
</evidence>
<dbReference type="Pfam" id="PF23256">
    <property type="entry name" value="CHX17_2nd"/>
    <property type="match status" value="1"/>
</dbReference>
<feature type="domain" description="Cation/H(+) antiporter central" evidence="12">
    <location>
        <begin position="532"/>
        <end position="621"/>
    </location>
</feature>
<organism evidence="14 15">
    <name type="scientific">Aristolochia fimbriata</name>
    <name type="common">White veined hardy Dutchman's pipe vine</name>
    <dbReference type="NCBI Taxonomy" id="158543"/>
    <lineage>
        <taxon>Eukaryota</taxon>
        <taxon>Viridiplantae</taxon>
        <taxon>Streptophyta</taxon>
        <taxon>Embryophyta</taxon>
        <taxon>Tracheophyta</taxon>
        <taxon>Spermatophyta</taxon>
        <taxon>Magnoliopsida</taxon>
        <taxon>Magnoliidae</taxon>
        <taxon>Piperales</taxon>
        <taxon>Aristolochiaceae</taxon>
        <taxon>Aristolochia</taxon>
    </lineage>
</organism>
<comment type="similarity">
    <text evidence="9">Belongs to the monovalent cation:proton antiporter 2 (CPA2) transporter (TC 2.A.37) family. CHX (TC 2.A.37.4) subfamily.</text>
</comment>
<dbReference type="Pfam" id="PF00999">
    <property type="entry name" value="Na_H_Exchanger"/>
    <property type="match status" value="1"/>
</dbReference>
<dbReference type="InterPro" id="IPR006153">
    <property type="entry name" value="Cation/H_exchanger_TM"/>
</dbReference>
<evidence type="ECO:0000256" key="8">
    <source>
        <dbReference type="ARBA" id="ARBA00023136"/>
    </source>
</evidence>
<dbReference type="GO" id="GO:0006813">
    <property type="term" value="P:potassium ion transport"/>
    <property type="evidence" value="ECO:0007669"/>
    <property type="project" value="UniProtKB-KW"/>
</dbReference>
<name>A0AAV7E044_ARIFI</name>
<dbReference type="GO" id="GO:0012505">
    <property type="term" value="C:endomembrane system"/>
    <property type="evidence" value="ECO:0007669"/>
    <property type="project" value="TreeGrafter"/>
</dbReference>
<gene>
    <name evidence="14" type="ORF">H6P81_017036</name>
</gene>
<dbReference type="Gene3D" id="1.20.1530.20">
    <property type="match status" value="1"/>
</dbReference>
<reference evidence="14 15" key="1">
    <citation type="submission" date="2021-07" db="EMBL/GenBank/DDBJ databases">
        <title>The Aristolochia fimbriata genome: insights into angiosperm evolution, floral development and chemical biosynthesis.</title>
        <authorList>
            <person name="Jiao Y."/>
        </authorList>
    </citation>
    <scope>NUCLEOTIDE SEQUENCE [LARGE SCALE GENOMIC DNA]</scope>
    <source>
        <strain evidence="14">IBCAS-2021</strain>
        <tissue evidence="14">Leaf</tissue>
    </source>
</reference>
<keyword evidence="5" id="KW-0630">Potassium</keyword>
<dbReference type="GO" id="GO:0006885">
    <property type="term" value="P:regulation of pH"/>
    <property type="evidence" value="ECO:0007669"/>
    <property type="project" value="TreeGrafter"/>
</dbReference>
<dbReference type="InterPro" id="IPR050794">
    <property type="entry name" value="CPA2_transporter"/>
</dbReference>
<feature type="transmembrane region" description="Helical" evidence="10">
    <location>
        <begin position="281"/>
        <end position="309"/>
    </location>
</feature>
<feature type="transmembrane region" description="Helical" evidence="10">
    <location>
        <begin position="390"/>
        <end position="411"/>
    </location>
</feature>
<evidence type="ECO:0000256" key="7">
    <source>
        <dbReference type="ARBA" id="ARBA00023065"/>
    </source>
</evidence>
<comment type="caution">
    <text evidence="14">The sequence shown here is derived from an EMBL/GenBank/DDBJ whole genome shotgun (WGS) entry which is preliminary data.</text>
</comment>
<feature type="transmembrane region" description="Helical" evidence="10">
    <location>
        <begin position="237"/>
        <end position="261"/>
    </location>
</feature>
<feature type="transmembrane region" description="Helical" evidence="10">
    <location>
        <begin position="139"/>
        <end position="165"/>
    </location>
</feature>
<keyword evidence="6 10" id="KW-1133">Transmembrane helix</keyword>
<evidence type="ECO:0000256" key="9">
    <source>
        <dbReference type="ARBA" id="ARBA00038341"/>
    </source>
</evidence>
<keyword evidence="4 10" id="KW-0812">Transmembrane</keyword>
<evidence type="ECO:0000259" key="12">
    <source>
        <dbReference type="Pfam" id="PF23256"/>
    </source>
</evidence>
<keyword evidence="2" id="KW-0813">Transport</keyword>
<evidence type="ECO:0000256" key="2">
    <source>
        <dbReference type="ARBA" id="ARBA00022448"/>
    </source>
</evidence>
<feature type="transmembrane region" description="Helical" evidence="10">
    <location>
        <begin position="39"/>
        <end position="61"/>
    </location>
</feature>
<keyword evidence="15" id="KW-1185">Reference proteome</keyword>
<feature type="domain" description="Cation/H+ exchanger transmembrane" evidence="11">
    <location>
        <begin position="56"/>
        <end position="440"/>
    </location>
</feature>
<evidence type="ECO:0000256" key="4">
    <source>
        <dbReference type="ARBA" id="ARBA00022692"/>
    </source>
</evidence>
<evidence type="ECO:0000256" key="5">
    <source>
        <dbReference type="ARBA" id="ARBA00022958"/>
    </source>
</evidence>
<feature type="transmembrane region" description="Helical" evidence="10">
    <location>
        <begin position="423"/>
        <end position="444"/>
    </location>
</feature>
<dbReference type="Pfam" id="PF23259">
    <property type="entry name" value="CHX17_C"/>
    <property type="match status" value="1"/>
</dbReference>